<name>I0YMZ2_COCSC</name>
<dbReference type="PANTHER" id="PTHR31495:SF0">
    <property type="entry name" value="BINDING PROTEIN CALEOSIN, PUTATIVE (AFU_ORTHOLOGUE AFUA_5G13750)-RELATED"/>
    <property type="match status" value="1"/>
</dbReference>
<dbReference type="InterPro" id="IPR007736">
    <property type="entry name" value="Caleosin-related"/>
</dbReference>
<sequence>MAQNGSNGALSTNGVTTGIAQVPTTTKGAPQNLDEKMPNPGLPRANKAVSAEKPSGGPSPQDRTVLQQHVDFFDFDKDGILYPQDTFNGFHKIGFNIFLSAFAVLVIHGTFSYPSQDGWFPDPFFSVKINNIHKCKHGSDSESYDTEGRFVPEKAEEVFAKYDKGNKGGLYYKDILTMINGNRNIFDPVGWTAEFLEWSALWLIAADDKGLLPKEAVRAQYDGSLFYQLARKTEARRAAVKRDTSKVQ</sequence>
<dbReference type="eggNOG" id="ENOG502QQD0">
    <property type="taxonomic scope" value="Eukaryota"/>
</dbReference>
<gene>
    <name evidence="3" type="ORF">COCSUDRAFT_58491</name>
</gene>
<dbReference type="GO" id="GO:0005509">
    <property type="term" value="F:calcium ion binding"/>
    <property type="evidence" value="ECO:0007669"/>
    <property type="project" value="TreeGrafter"/>
</dbReference>
<evidence type="ECO:0000313" key="4">
    <source>
        <dbReference type="Proteomes" id="UP000007264"/>
    </source>
</evidence>
<feature type="compositionally biased region" description="Polar residues" evidence="2">
    <location>
        <begin position="1"/>
        <end position="29"/>
    </location>
</feature>
<organism evidence="3 4">
    <name type="scientific">Coccomyxa subellipsoidea (strain C-169)</name>
    <name type="common">Green microalga</name>
    <dbReference type="NCBI Taxonomy" id="574566"/>
    <lineage>
        <taxon>Eukaryota</taxon>
        <taxon>Viridiplantae</taxon>
        <taxon>Chlorophyta</taxon>
        <taxon>core chlorophytes</taxon>
        <taxon>Trebouxiophyceae</taxon>
        <taxon>Trebouxiophyceae incertae sedis</taxon>
        <taxon>Coccomyxaceae</taxon>
        <taxon>Coccomyxa</taxon>
        <taxon>Coccomyxa subellipsoidea</taxon>
    </lineage>
</organism>
<protein>
    <submittedName>
        <fullName evidence="3">Caleosin-domain-containing protein</fullName>
    </submittedName>
</protein>
<keyword evidence="4" id="KW-1185">Reference proteome</keyword>
<accession>I0YMZ2</accession>
<dbReference type="InterPro" id="IPR011992">
    <property type="entry name" value="EF-hand-dom_pair"/>
</dbReference>
<dbReference type="KEGG" id="csl:COCSUDRAFT_58491"/>
<dbReference type="Proteomes" id="UP000007264">
    <property type="component" value="Unassembled WGS sequence"/>
</dbReference>
<dbReference type="OrthoDB" id="640742at2759"/>
<dbReference type="RefSeq" id="XP_005644305.1">
    <property type="nucleotide sequence ID" value="XM_005644248.1"/>
</dbReference>
<dbReference type="Pfam" id="PF05042">
    <property type="entry name" value="Caleosin"/>
    <property type="match status" value="1"/>
</dbReference>
<reference evidence="3 4" key="1">
    <citation type="journal article" date="2012" name="Genome Biol.">
        <title>The genome of the polar eukaryotic microalga coccomyxa subellipsoidea reveals traits of cold adaptation.</title>
        <authorList>
            <person name="Blanc G."/>
            <person name="Agarkova I."/>
            <person name="Grimwood J."/>
            <person name="Kuo A."/>
            <person name="Brueggeman A."/>
            <person name="Dunigan D."/>
            <person name="Gurnon J."/>
            <person name="Ladunga I."/>
            <person name="Lindquist E."/>
            <person name="Lucas S."/>
            <person name="Pangilinan J."/>
            <person name="Proschold T."/>
            <person name="Salamov A."/>
            <person name="Schmutz J."/>
            <person name="Weeks D."/>
            <person name="Yamada T."/>
            <person name="Claverie J.M."/>
            <person name="Grigoriev I."/>
            <person name="Van Etten J."/>
            <person name="Lomsadze A."/>
            <person name="Borodovsky M."/>
        </authorList>
    </citation>
    <scope>NUCLEOTIDE SEQUENCE [LARGE SCALE GENOMIC DNA]</scope>
    <source>
        <strain evidence="3 4">C-169</strain>
    </source>
</reference>
<comment type="similarity">
    <text evidence="1">Belongs to the caleosin family.</text>
</comment>
<evidence type="ECO:0000313" key="3">
    <source>
        <dbReference type="EMBL" id="EIE19761.1"/>
    </source>
</evidence>
<dbReference type="AlphaFoldDB" id="I0YMZ2"/>
<dbReference type="EMBL" id="AGSI01000018">
    <property type="protein sequence ID" value="EIE19761.1"/>
    <property type="molecule type" value="Genomic_DNA"/>
</dbReference>
<dbReference type="GeneID" id="17037733"/>
<dbReference type="GO" id="GO:0004497">
    <property type="term" value="F:monooxygenase activity"/>
    <property type="evidence" value="ECO:0007669"/>
    <property type="project" value="TreeGrafter"/>
</dbReference>
<evidence type="ECO:0000256" key="2">
    <source>
        <dbReference type="SAM" id="MobiDB-lite"/>
    </source>
</evidence>
<dbReference type="PANTHER" id="PTHR31495">
    <property type="entry name" value="PEROXYGENASE 3-RELATED"/>
    <property type="match status" value="1"/>
</dbReference>
<proteinExistence type="inferred from homology"/>
<comment type="caution">
    <text evidence="3">The sequence shown here is derived from an EMBL/GenBank/DDBJ whole genome shotgun (WGS) entry which is preliminary data.</text>
</comment>
<dbReference type="SUPFAM" id="SSF47473">
    <property type="entry name" value="EF-hand"/>
    <property type="match status" value="1"/>
</dbReference>
<feature type="region of interest" description="Disordered" evidence="2">
    <location>
        <begin position="1"/>
        <end position="63"/>
    </location>
</feature>
<dbReference type="STRING" id="574566.I0YMZ2"/>
<evidence type="ECO:0000256" key="1">
    <source>
        <dbReference type="ARBA" id="ARBA00006765"/>
    </source>
</evidence>